<dbReference type="PANTHER" id="PTHR10545:SF29">
    <property type="entry name" value="GH14572P-RELATED"/>
    <property type="match status" value="1"/>
</dbReference>
<reference evidence="4 7" key="2">
    <citation type="submission" date="2019-07" db="EMBL/GenBank/DDBJ databases">
        <title>Whole genome shotgun sequence of Halomonas cupida NBRC 102219.</title>
        <authorList>
            <person name="Hosoyama A."/>
            <person name="Uohara A."/>
            <person name="Ohji S."/>
            <person name="Ichikawa N."/>
        </authorList>
    </citation>
    <scope>NUCLEOTIDE SEQUENCE [LARGE SCALE GENOMIC DNA]</scope>
    <source>
        <strain evidence="4 7">NBRC 102219</strain>
    </source>
</reference>
<dbReference type="AlphaFoldDB" id="A0A1M6ZL89"/>
<evidence type="ECO:0000256" key="1">
    <source>
        <dbReference type="ARBA" id="ARBA00022679"/>
    </source>
</evidence>
<sequence>MSITTSTPLPEHQTAWQRLYRGYAAYYQVPMTDDILAQVWEWIHDDQQPFFCRLALDNDGTPIGLAHFRAMPSPLRGTMVGFLDDLFVDPAHRGSGAVDALFSTIAEEGRRQGWPLIRWITRDNNYRGRAVYDRVATHTNWQTYQLDL</sequence>
<dbReference type="InterPro" id="IPR051016">
    <property type="entry name" value="Diverse_Substrate_AcTransf"/>
</dbReference>
<feature type="domain" description="N-acetyltransferase" evidence="3">
    <location>
        <begin position="1"/>
        <end position="148"/>
    </location>
</feature>
<organism evidence="5 6">
    <name type="scientific">Halomonas cupida</name>
    <dbReference type="NCBI Taxonomy" id="44933"/>
    <lineage>
        <taxon>Bacteria</taxon>
        <taxon>Pseudomonadati</taxon>
        <taxon>Pseudomonadota</taxon>
        <taxon>Gammaproteobacteria</taxon>
        <taxon>Oceanospirillales</taxon>
        <taxon>Halomonadaceae</taxon>
        <taxon>Halomonas</taxon>
    </lineage>
</organism>
<dbReference type="Proteomes" id="UP000184123">
    <property type="component" value="Unassembled WGS sequence"/>
</dbReference>
<dbReference type="Gene3D" id="3.40.630.30">
    <property type="match status" value="1"/>
</dbReference>
<dbReference type="Pfam" id="PF00583">
    <property type="entry name" value="Acetyltransf_1"/>
    <property type="match status" value="1"/>
</dbReference>
<reference evidence="5 6" key="1">
    <citation type="submission" date="2016-11" db="EMBL/GenBank/DDBJ databases">
        <authorList>
            <person name="Jaros S."/>
            <person name="Januszkiewicz K."/>
            <person name="Wedrychowicz H."/>
        </authorList>
    </citation>
    <scope>NUCLEOTIDE SEQUENCE [LARGE SCALE GENOMIC DNA]</scope>
    <source>
        <strain evidence="5 6">DSM 4740</strain>
    </source>
</reference>
<evidence type="ECO:0000313" key="5">
    <source>
        <dbReference type="EMBL" id="SHL31281.1"/>
    </source>
</evidence>
<evidence type="ECO:0000313" key="7">
    <source>
        <dbReference type="Proteomes" id="UP000321726"/>
    </source>
</evidence>
<name>A0A1M6ZL89_9GAMM</name>
<dbReference type="InterPro" id="IPR000182">
    <property type="entry name" value="GNAT_dom"/>
</dbReference>
<gene>
    <name evidence="4" type="ORF">HCU01_22690</name>
    <name evidence="5" type="ORF">SAMN05660971_00161</name>
</gene>
<dbReference type="CDD" id="cd04301">
    <property type="entry name" value="NAT_SF"/>
    <property type="match status" value="1"/>
</dbReference>
<dbReference type="PROSITE" id="PS51186">
    <property type="entry name" value="GNAT"/>
    <property type="match status" value="1"/>
</dbReference>
<dbReference type="EMBL" id="FRCA01000001">
    <property type="protein sequence ID" value="SHL31281.1"/>
    <property type="molecule type" value="Genomic_DNA"/>
</dbReference>
<keyword evidence="2" id="KW-0012">Acyltransferase</keyword>
<dbReference type="STRING" id="44933.SAMN05660971_00161"/>
<evidence type="ECO:0000313" key="4">
    <source>
        <dbReference type="EMBL" id="GEN24320.1"/>
    </source>
</evidence>
<keyword evidence="1 5" id="KW-0808">Transferase</keyword>
<dbReference type="OrthoDB" id="9805924at2"/>
<evidence type="ECO:0000259" key="3">
    <source>
        <dbReference type="PROSITE" id="PS51186"/>
    </source>
</evidence>
<dbReference type="InterPro" id="IPR016181">
    <property type="entry name" value="Acyl_CoA_acyltransferase"/>
</dbReference>
<dbReference type="PANTHER" id="PTHR10545">
    <property type="entry name" value="DIAMINE N-ACETYLTRANSFERASE"/>
    <property type="match status" value="1"/>
</dbReference>
<dbReference type="GO" id="GO:0008080">
    <property type="term" value="F:N-acetyltransferase activity"/>
    <property type="evidence" value="ECO:0007669"/>
    <property type="project" value="TreeGrafter"/>
</dbReference>
<evidence type="ECO:0000256" key="2">
    <source>
        <dbReference type="ARBA" id="ARBA00023315"/>
    </source>
</evidence>
<dbReference type="Proteomes" id="UP000321726">
    <property type="component" value="Unassembled WGS sequence"/>
</dbReference>
<evidence type="ECO:0000313" key="6">
    <source>
        <dbReference type="Proteomes" id="UP000184123"/>
    </source>
</evidence>
<dbReference type="EMBL" id="BJXU01000089">
    <property type="protein sequence ID" value="GEN24320.1"/>
    <property type="molecule type" value="Genomic_DNA"/>
</dbReference>
<accession>A0A1M6ZL89</accession>
<protein>
    <submittedName>
        <fullName evidence="4">N-acetyltransferase</fullName>
    </submittedName>
    <submittedName>
        <fullName evidence="5">Predicted acetyltransferase, GNAT superfamily</fullName>
    </submittedName>
</protein>
<keyword evidence="7" id="KW-1185">Reference proteome</keyword>
<proteinExistence type="predicted"/>
<dbReference type="RefSeq" id="WP_073433132.1">
    <property type="nucleotide sequence ID" value="NZ_BJXU01000089.1"/>
</dbReference>
<dbReference type="SUPFAM" id="SSF55729">
    <property type="entry name" value="Acyl-CoA N-acyltransferases (Nat)"/>
    <property type="match status" value="1"/>
</dbReference>